<dbReference type="InterPro" id="IPR019198">
    <property type="entry name" value="Beta_propeller_containing"/>
</dbReference>
<proteinExistence type="predicted"/>
<keyword evidence="1" id="KW-0812">Transmembrane</keyword>
<name>A0A1I0PDN1_9FIRM</name>
<keyword evidence="1" id="KW-0472">Membrane</keyword>
<sequence length="631" mass="70422">MKTYKDMTEEILKKRNQYRAKRTRYIKIASGLTTGLLICFIGIALNHTMLISNSSSQTGIDYTGTIANEKTYEDVYENMMSVLPQKQNNMVANGIQNEMLADGRAAAEDSLTGTGASTDYSDTNLQVIGVQEADIIKTDGKYIYAYCQNTLYIVEANNGVLKLVSSIKGPNTNQLNKYVYDGSASTNAYYGGTKEMYLSENYVVIINITSVVEAQVFDITNPGDPILLNKYTQEGDYLSSRMIGADLYLVTQKYVNTGDIDKKTPSTFVPRCGIDDKFDLVAPEDIYINTEFQDSYVSNYIVVGGIHLSKDTQELSSIAIFGCGNNIYSSLENMYIAAGYNTTKNQITSDYTKIYRISIKDGKVFMAAEGTVFGTVLNQFSMDEYEGTFRIVTTSYRYNMINFREFSTVNSSSSIVNALYTLDQDLNIVGKLEDVAPGERVYSVRFDGATGYFVTFRKVDPLFTVDLSDPKNPMILSALKIPGFSEYMHSYADGFLFGLGRYADPQTGRTKGLKLSMFDTKDATNVIEASSLVISEYNYSPAEYNHKAILINSVKNIIGFPVQGGKYLIFSYDYNQKKFVKNATLTASDNPKTMNTRGIFIGNYLYLYDSLTGIKSYAMDGYTLTANFKFQ</sequence>
<dbReference type="EMBL" id="FOJI01000005">
    <property type="protein sequence ID" value="SEW12528.1"/>
    <property type="molecule type" value="Genomic_DNA"/>
</dbReference>
<gene>
    <name evidence="2" type="ORF">SAMN05421659_10514</name>
</gene>
<dbReference type="STRING" id="99656.SAMN05421659_10514"/>
<dbReference type="OrthoDB" id="9778998at2"/>
<evidence type="ECO:0000313" key="2">
    <source>
        <dbReference type="EMBL" id="SEW12528.1"/>
    </source>
</evidence>
<dbReference type="Pfam" id="PF09826">
    <property type="entry name" value="Beta_propel"/>
    <property type="match status" value="1"/>
</dbReference>
<dbReference type="AlphaFoldDB" id="A0A1I0PDN1"/>
<accession>A0A1I0PDN1</accession>
<dbReference type="RefSeq" id="WP_092452263.1">
    <property type="nucleotide sequence ID" value="NZ_FOJI01000005.1"/>
</dbReference>
<evidence type="ECO:0000313" key="3">
    <source>
        <dbReference type="Proteomes" id="UP000199701"/>
    </source>
</evidence>
<feature type="transmembrane region" description="Helical" evidence="1">
    <location>
        <begin position="25"/>
        <end position="45"/>
    </location>
</feature>
<organism evidence="2 3">
    <name type="scientific">[Clostridium] fimetarium</name>
    <dbReference type="NCBI Taxonomy" id="99656"/>
    <lineage>
        <taxon>Bacteria</taxon>
        <taxon>Bacillati</taxon>
        <taxon>Bacillota</taxon>
        <taxon>Clostridia</taxon>
        <taxon>Lachnospirales</taxon>
        <taxon>Lachnospiraceae</taxon>
    </lineage>
</organism>
<protein>
    <submittedName>
        <fullName evidence="2">Secreted protein containing C-terminal beta-propeller domain</fullName>
    </submittedName>
</protein>
<keyword evidence="1" id="KW-1133">Transmembrane helix</keyword>
<keyword evidence="3" id="KW-1185">Reference proteome</keyword>
<evidence type="ECO:0000256" key="1">
    <source>
        <dbReference type="SAM" id="Phobius"/>
    </source>
</evidence>
<dbReference type="Proteomes" id="UP000199701">
    <property type="component" value="Unassembled WGS sequence"/>
</dbReference>
<reference evidence="2 3" key="1">
    <citation type="submission" date="2016-10" db="EMBL/GenBank/DDBJ databases">
        <authorList>
            <person name="de Groot N.N."/>
        </authorList>
    </citation>
    <scope>NUCLEOTIDE SEQUENCE [LARGE SCALE GENOMIC DNA]</scope>
    <source>
        <strain evidence="2 3">DSM 9179</strain>
    </source>
</reference>